<feature type="signal peptide" evidence="7">
    <location>
        <begin position="1"/>
        <end position="33"/>
    </location>
</feature>
<dbReference type="InterPro" id="IPR011050">
    <property type="entry name" value="Pectin_lyase_fold/virulence"/>
</dbReference>
<dbReference type="SUPFAM" id="SSF101148">
    <property type="entry name" value="Plant invertase/pectin methylesterase inhibitor"/>
    <property type="match status" value="1"/>
</dbReference>
<dbReference type="InterPro" id="IPR012334">
    <property type="entry name" value="Pectin_lyas_fold"/>
</dbReference>
<dbReference type="Pfam" id="PF04043">
    <property type="entry name" value="PMEI"/>
    <property type="match status" value="1"/>
</dbReference>
<dbReference type="Gene3D" id="2.160.20.10">
    <property type="entry name" value="Single-stranded right-handed beta-helix, Pectin lyase-like"/>
    <property type="match status" value="1"/>
</dbReference>
<feature type="domain" description="Pectinesterase inhibitor" evidence="8">
    <location>
        <begin position="55"/>
        <end position="209"/>
    </location>
</feature>
<evidence type="ECO:0000256" key="3">
    <source>
        <dbReference type="ARBA" id="ARBA00007786"/>
    </source>
</evidence>
<dbReference type="FunFam" id="2.160.20.10:FF:000001">
    <property type="entry name" value="Pectinesterase"/>
    <property type="match status" value="1"/>
</dbReference>
<dbReference type="Pfam" id="PF01095">
    <property type="entry name" value="Pectinesterase"/>
    <property type="match status" value="1"/>
</dbReference>
<dbReference type="PANTHER" id="PTHR31707">
    <property type="entry name" value="PECTINESTERASE"/>
    <property type="match status" value="1"/>
</dbReference>
<dbReference type="PROSITE" id="PS00503">
    <property type="entry name" value="PECTINESTERASE_2"/>
    <property type="match status" value="1"/>
</dbReference>
<dbReference type="InterPro" id="IPR006501">
    <property type="entry name" value="Pectinesterase_inhib_dom"/>
</dbReference>
<accession>A0A9P0G314</accession>
<comment type="similarity">
    <text evidence="2">In the N-terminal section; belongs to the PMEI family.</text>
</comment>
<evidence type="ECO:0000259" key="8">
    <source>
        <dbReference type="SMART" id="SM00856"/>
    </source>
</evidence>
<dbReference type="SUPFAM" id="SSF51126">
    <property type="entry name" value="Pectin lyase-like"/>
    <property type="match status" value="1"/>
</dbReference>
<dbReference type="GO" id="GO:0030599">
    <property type="term" value="F:pectinesterase activity"/>
    <property type="evidence" value="ECO:0007669"/>
    <property type="project" value="UniProtKB-UniRule"/>
</dbReference>
<organism evidence="9 10">
    <name type="scientific">Bemisia tabaci</name>
    <name type="common">Sweetpotato whitefly</name>
    <name type="synonym">Aleurodes tabaci</name>
    <dbReference type="NCBI Taxonomy" id="7038"/>
    <lineage>
        <taxon>Eukaryota</taxon>
        <taxon>Metazoa</taxon>
        <taxon>Ecdysozoa</taxon>
        <taxon>Arthropoda</taxon>
        <taxon>Hexapoda</taxon>
        <taxon>Insecta</taxon>
        <taxon>Pterygota</taxon>
        <taxon>Neoptera</taxon>
        <taxon>Paraneoptera</taxon>
        <taxon>Hemiptera</taxon>
        <taxon>Sternorrhyncha</taxon>
        <taxon>Aleyrodoidea</taxon>
        <taxon>Aleyrodidae</taxon>
        <taxon>Aleyrodinae</taxon>
        <taxon>Bemisia</taxon>
    </lineage>
</organism>
<proteinExistence type="inferred from homology"/>
<name>A0A9P0G314_BEMTA</name>
<gene>
    <name evidence="9" type="ORF">BEMITA_LOCUS12465</name>
</gene>
<dbReference type="NCBIfam" id="TIGR01614">
    <property type="entry name" value="PME_inhib"/>
    <property type="match status" value="1"/>
</dbReference>
<dbReference type="InterPro" id="IPR000070">
    <property type="entry name" value="Pectinesterase_cat"/>
</dbReference>
<dbReference type="CDD" id="cd15798">
    <property type="entry name" value="PMEI-like_3"/>
    <property type="match status" value="1"/>
</dbReference>
<dbReference type="EMBL" id="OU963869">
    <property type="protein sequence ID" value="CAH0776365.1"/>
    <property type="molecule type" value="Genomic_DNA"/>
</dbReference>
<dbReference type="InterPro" id="IPR018040">
    <property type="entry name" value="Pectinesterase_Tyr_AS"/>
</dbReference>
<dbReference type="Proteomes" id="UP001152759">
    <property type="component" value="Chromosome 8"/>
</dbReference>
<keyword evidence="7" id="KW-0732">Signal</keyword>
<evidence type="ECO:0000256" key="2">
    <source>
        <dbReference type="ARBA" id="ARBA00006027"/>
    </source>
</evidence>
<dbReference type="InterPro" id="IPR035513">
    <property type="entry name" value="Invertase/methylesterase_inhib"/>
</dbReference>
<evidence type="ECO:0000256" key="7">
    <source>
        <dbReference type="RuleBase" id="RU000589"/>
    </source>
</evidence>
<evidence type="ECO:0000256" key="4">
    <source>
        <dbReference type="ARBA" id="ARBA00022801"/>
    </source>
</evidence>
<feature type="chain" id="PRO_5040529934" description="Pectinesterase" evidence="7">
    <location>
        <begin position="34"/>
        <end position="570"/>
    </location>
</feature>
<dbReference type="Gene3D" id="1.20.140.40">
    <property type="entry name" value="Invertase/pectin methylesterase inhibitor family protein"/>
    <property type="match status" value="1"/>
</dbReference>
<reference evidence="9" key="1">
    <citation type="submission" date="2021-12" db="EMBL/GenBank/DDBJ databases">
        <authorList>
            <person name="King R."/>
        </authorList>
    </citation>
    <scope>NUCLEOTIDE SEQUENCE</scope>
</reference>
<evidence type="ECO:0000256" key="5">
    <source>
        <dbReference type="ARBA" id="ARBA00023085"/>
    </source>
</evidence>
<dbReference type="InterPro" id="IPR033131">
    <property type="entry name" value="Pectinesterase_Asp_AS"/>
</dbReference>
<feature type="active site" evidence="6">
    <location>
        <position position="406"/>
    </location>
</feature>
<protein>
    <recommendedName>
        <fullName evidence="7">Pectinesterase</fullName>
        <ecNumber evidence="7">3.1.1.11</ecNumber>
    </recommendedName>
</protein>
<evidence type="ECO:0000256" key="1">
    <source>
        <dbReference type="ARBA" id="ARBA00005184"/>
    </source>
</evidence>
<keyword evidence="10" id="KW-1185">Reference proteome</keyword>
<evidence type="ECO:0000313" key="10">
    <source>
        <dbReference type="Proteomes" id="UP001152759"/>
    </source>
</evidence>
<sequence>MDFTSQLCTYRGEIGSLILILLTVLHVPVIAEATPWPQEATTTTIRVQERVHVEEHVRVAKITCDGTLYPEQCISLLSSLPNLASRSVTEMMSIVLNQTVIEIDLCSCHVSDVKKTHENLAGVEHQALDDCITLFEDTNSALREIISQFEENETGSKPYHNLQTVLSGAMTNVHTCLDSLGYHGGNNLADKFREKLTRVTGHVSNSLVMLKKVPESTKATNDEVFPEFGELQGGFPMWVTKRDRRFVVKDPKSMSYDCVVATDGTGKFKSVQAAINSAPDKSKKRFTIYIKAGKYKEQVKVSKKKMNLMLIGDGVGKTIITGSKNVVDGSTTFRSATFAVSGAGFIARDITFENTAGPEKHQAVAVRNSADLSVFYKCSFHGFQDTLYTFSNRQFYRECDIFGTVDFIFGNAAAVFQKCNLLARKPGEKQNTLVYTAQGRKDPNQNTGISIIDCKVDATRNLAPIKAQYKVYLGRPWKQYSRTVYIKSYLGDLINPKGWLEWNGNFALNTLYYAEFQNNGPGSNTKNRVKWGGYKVITNQQEVAKFTVDQFIQGNKWLPPTGIPYSAGLS</sequence>
<evidence type="ECO:0000256" key="6">
    <source>
        <dbReference type="PROSITE-ProRule" id="PRU10040"/>
    </source>
</evidence>
<dbReference type="GO" id="GO:0004857">
    <property type="term" value="F:enzyme inhibitor activity"/>
    <property type="evidence" value="ECO:0007669"/>
    <property type="project" value="InterPro"/>
</dbReference>
<comment type="pathway">
    <text evidence="1 7">Glycan metabolism; pectin degradation; 2-dehydro-3-deoxy-D-gluconate from pectin: step 1/5.</text>
</comment>
<dbReference type="AlphaFoldDB" id="A0A9P0G314"/>
<dbReference type="SMART" id="SM00856">
    <property type="entry name" value="PMEI"/>
    <property type="match status" value="1"/>
</dbReference>
<keyword evidence="5 7" id="KW-0063">Aspartyl esterase</keyword>
<comment type="similarity">
    <text evidence="3">In the C-terminal section; belongs to the pectinesterase family.</text>
</comment>
<dbReference type="GO" id="GO:0045490">
    <property type="term" value="P:pectin catabolic process"/>
    <property type="evidence" value="ECO:0007669"/>
    <property type="project" value="UniProtKB-UniRule"/>
</dbReference>
<dbReference type="GO" id="GO:0042545">
    <property type="term" value="P:cell wall modification"/>
    <property type="evidence" value="ECO:0007669"/>
    <property type="project" value="UniProtKB-UniRule"/>
</dbReference>
<comment type="catalytic activity">
    <reaction evidence="7">
        <text>[(1-&gt;4)-alpha-D-galacturonosyl methyl ester](n) + n H2O = [(1-&gt;4)-alpha-D-galacturonosyl](n) + n methanol + n H(+)</text>
        <dbReference type="Rhea" id="RHEA:22380"/>
        <dbReference type="Rhea" id="RHEA-COMP:14570"/>
        <dbReference type="Rhea" id="RHEA-COMP:14573"/>
        <dbReference type="ChEBI" id="CHEBI:15377"/>
        <dbReference type="ChEBI" id="CHEBI:15378"/>
        <dbReference type="ChEBI" id="CHEBI:17790"/>
        <dbReference type="ChEBI" id="CHEBI:140522"/>
        <dbReference type="ChEBI" id="CHEBI:140523"/>
        <dbReference type="EC" id="3.1.1.11"/>
    </reaction>
</comment>
<evidence type="ECO:0000313" key="9">
    <source>
        <dbReference type="EMBL" id="CAH0776365.1"/>
    </source>
</evidence>
<keyword evidence="4 7" id="KW-0378">Hydrolase</keyword>
<dbReference type="EC" id="3.1.1.11" evidence="7"/>
<dbReference type="PROSITE" id="PS00800">
    <property type="entry name" value="PECTINESTERASE_1"/>
    <property type="match status" value="1"/>
</dbReference>